<evidence type="ECO:0000313" key="1">
    <source>
        <dbReference type="EMBL" id="VDO60247.1"/>
    </source>
</evidence>
<dbReference type="Proteomes" id="UP000277204">
    <property type="component" value="Unassembled WGS sequence"/>
</dbReference>
<keyword evidence="2" id="KW-1185">Reference proteome</keyword>
<dbReference type="EMBL" id="UZAI01001281">
    <property type="protein sequence ID" value="VDO60247.1"/>
    <property type="molecule type" value="Genomic_DNA"/>
</dbReference>
<evidence type="ECO:0000313" key="2">
    <source>
        <dbReference type="Proteomes" id="UP000277204"/>
    </source>
</evidence>
<protein>
    <submittedName>
        <fullName evidence="1">Uncharacterized protein</fullName>
    </submittedName>
</protein>
<gene>
    <name evidence="1" type="ORF">SMRZ_LOCUS4140</name>
</gene>
<proteinExistence type="predicted"/>
<name>A0A183LK15_9TREM</name>
<sequence>MAVKGNQQETLDLDFVLLGTCHQSVLVVLMELMLTGGFNSVSLSFTFRDVTTELRMTYA</sequence>
<dbReference type="AlphaFoldDB" id="A0A183LK15"/>
<accession>A0A183LK15</accession>
<organism evidence="1 2">
    <name type="scientific">Schistosoma margrebowiei</name>
    <dbReference type="NCBI Taxonomy" id="48269"/>
    <lineage>
        <taxon>Eukaryota</taxon>
        <taxon>Metazoa</taxon>
        <taxon>Spiralia</taxon>
        <taxon>Lophotrochozoa</taxon>
        <taxon>Platyhelminthes</taxon>
        <taxon>Trematoda</taxon>
        <taxon>Digenea</taxon>
        <taxon>Strigeidida</taxon>
        <taxon>Schistosomatoidea</taxon>
        <taxon>Schistosomatidae</taxon>
        <taxon>Schistosoma</taxon>
    </lineage>
</organism>
<reference evidence="1 2" key="1">
    <citation type="submission" date="2018-11" db="EMBL/GenBank/DDBJ databases">
        <authorList>
            <consortium name="Pathogen Informatics"/>
        </authorList>
    </citation>
    <scope>NUCLEOTIDE SEQUENCE [LARGE SCALE GENOMIC DNA]</scope>
    <source>
        <strain evidence="1 2">Zambia</strain>
    </source>
</reference>